<proteinExistence type="predicted"/>
<evidence type="ECO:0000313" key="1">
    <source>
        <dbReference type="EMBL" id="MCU9593534.1"/>
    </source>
</evidence>
<sequence length="124" mass="14527">MVNFKKNLTNDFKEAQYAAGMNFDVEEIEPFLNHLSKSILDIGLTQKDIKLIQEEIESTNEHNKLIEFGTFNVTYKGKQSKIRIQVEIHIEDEDKEVVMYIYSSQELVDIIDEEMLKVEGQREI</sequence>
<protein>
    <submittedName>
        <fullName evidence="1">Uncharacterized protein</fullName>
    </submittedName>
</protein>
<accession>A0ABT2WFE7</accession>
<gene>
    <name evidence="1" type="ORF">OEV82_03570</name>
</gene>
<dbReference type="RefSeq" id="WP_263061051.1">
    <property type="nucleotide sequence ID" value="NZ_JAOUSE010000006.1"/>
</dbReference>
<dbReference type="Proteomes" id="UP001208656">
    <property type="component" value="Unassembled WGS sequence"/>
</dbReference>
<evidence type="ECO:0000313" key="2">
    <source>
        <dbReference type="Proteomes" id="UP001208656"/>
    </source>
</evidence>
<comment type="caution">
    <text evidence="1">The sequence shown here is derived from an EMBL/GenBank/DDBJ whole genome shotgun (WGS) entry which is preliminary data.</text>
</comment>
<organism evidence="1 2">
    <name type="scientific">Pallidibacillus thermolactis</name>
    <dbReference type="NCBI Taxonomy" id="251051"/>
    <lineage>
        <taxon>Bacteria</taxon>
        <taxon>Bacillati</taxon>
        <taxon>Bacillota</taxon>
        <taxon>Bacilli</taxon>
        <taxon>Bacillales</taxon>
        <taxon>Bacillaceae</taxon>
        <taxon>Pallidibacillus</taxon>
    </lineage>
</organism>
<keyword evidence="2" id="KW-1185">Reference proteome</keyword>
<name>A0ABT2WFE7_9BACI</name>
<reference evidence="1 2" key="1">
    <citation type="submission" date="2022-10" db="EMBL/GenBank/DDBJ databases">
        <title>Description of Fervidibacillus gen. nov. in the family Fervidibacillaceae fam. nov. with two species, Fervidibacillus albus sp. nov., and Fervidibacillus halotolerans sp. nov., isolated from tidal flat sediments.</title>
        <authorList>
            <person name="Kwon K.K."/>
            <person name="Yang S.-H."/>
        </authorList>
    </citation>
    <scope>NUCLEOTIDE SEQUENCE [LARGE SCALE GENOMIC DNA]</scope>
    <source>
        <strain evidence="1 2">DSM 23332</strain>
    </source>
</reference>
<dbReference type="EMBL" id="JAOUSE010000006">
    <property type="protein sequence ID" value="MCU9593534.1"/>
    <property type="molecule type" value="Genomic_DNA"/>
</dbReference>